<dbReference type="Gene3D" id="3.40.50.300">
    <property type="entry name" value="P-loop containing nucleotide triphosphate hydrolases"/>
    <property type="match status" value="1"/>
</dbReference>
<dbReference type="SMART" id="SM00968">
    <property type="entry name" value="SMC_hinge"/>
    <property type="match status" value="1"/>
</dbReference>
<feature type="domain" description="SMC hinge" evidence="7">
    <location>
        <begin position="193"/>
        <end position="306"/>
    </location>
</feature>
<keyword evidence="4" id="KW-0539">Nucleus</keyword>
<feature type="non-terminal residue" evidence="8">
    <location>
        <position position="781"/>
    </location>
</feature>
<keyword evidence="1" id="KW-0547">Nucleotide-binding</keyword>
<keyword evidence="2" id="KW-0067">ATP-binding</keyword>
<organism evidence="8 9">
    <name type="scientific">Blyttiomyces helicus</name>
    <dbReference type="NCBI Taxonomy" id="388810"/>
    <lineage>
        <taxon>Eukaryota</taxon>
        <taxon>Fungi</taxon>
        <taxon>Fungi incertae sedis</taxon>
        <taxon>Chytridiomycota</taxon>
        <taxon>Chytridiomycota incertae sedis</taxon>
        <taxon>Chytridiomycetes</taxon>
        <taxon>Chytridiomycetes incertae sedis</taxon>
        <taxon>Blyttiomyces</taxon>
    </lineage>
</organism>
<feature type="coiled-coil region" evidence="5">
    <location>
        <begin position="359"/>
        <end position="428"/>
    </location>
</feature>
<protein>
    <recommendedName>
        <fullName evidence="7">SMC hinge domain-containing protein</fullName>
    </recommendedName>
</protein>
<dbReference type="SUPFAM" id="SSF75553">
    <property type="entry name" value="Smc hinge domain"/>
    <property type="match status" value="1"/>
</dbReference>
<keyword evidence="9" id="KW-1185">Reference proteome</keyword>
<evidence type="ECO:0000256" key="5">
    <source>
        <dbReference type="SAM" id="Coils"/>
    </source>
</evidence>
<dbReference type="PANTHER" id="PTHR18937:SF172">
    <property type="entry name" value="STRUCTURAL MAINTENANCE OF CHROMOSOMES PROTEIN"/>
    <property type="match status" value="1"/>
</dbReference>
<dbReference type="PANTHER" id="PTHR18937">
    <property type="entry name" value="STRUCTURAL MAINTENANCE OF CHROMOSOMES SMC FAMILY MEMBER"/>
    <property type="match status" value="1"/>
</dbReference>
<dbReference type="GO" id="GO:0000796">
    <property type="term" value="C:condensin complex"/>
    <property type="evidence" value="ECO:0007669"/>
    <property type="project" value="TreeGrafter"/>
</dbReference>
<dbReference type="Proteomes" id="UP000269721">
    <property type="component" value="Unassembled WGS sequence"/>
</dbReference>
<accession>A0A4P9W185</accession>
<name>A0A4P9W185_9FUNG</name>
<dbReference type="Gene3D" id="3.30.70.1620">
    <property type="match status" value="1"/>
</dbReference>
<evidence type="ECO:0000259" key="7">
    <source>
        <dbReference type="SMART" id="SM00968"/>
    </source>
</evidence>
<dbReference type="SUPFAM" id="SSF52540">
    <property type="entry name" value="P-loop containing nucleoside triphosphate hydrolases"/>
    <property type="match status" value="1"/>
</dbReference>
<feature type="non-terminal residue" evidence="8">
    <location>
        <position position="1"/>
    </location>
</feature>
<dbReference type="InterPro" id="IPR027417">
    <property type="entry name" value="P-loop_NTPase"/>
</dbReference>
<feature type="coiled-coil region" evidence="5">
    <location>
        <begin position="100"/>
        <end position="176"/>
    </location>
</feature>
<dbReference type="AlphaFoldDB" id="A0A4P9W185"/>
<dbReference type="EMBL" id="KZ998606">
    <property type="protein sequence ID" value="RKO85939.1"/>
    <property type="molecule type" value="Genomic_DNA"/>
</dbReference>
<keyword evidence="3 5" id="KW-0175">Coiled coil</keyword>
<dbReference type="GO" id="GO:0007076">
    <property type="term" value="P:mitotic chromosome condensation"/>
    <property type="evidence" value="ECO:0007669"/>
    <property type="project" value="TreeGrafter"/>
</dbReference>
<sequence length="781" mass="87257">EKLSLSENETWMRNYDSDLQKATDEGDQFTARLETEDGKLEEIRKSLEGKTEVFQKQIEAKQQELEPWAEKINAAQAAIDVAQSEHDLLKSTLSAADDALAAARARIIELRAMHKQKETELQSVQETQRRHAKKLLDAKRQLEVAVKEEEELKVSFNAARQKADEARASLQSAQTRGKLHESIMQQSQRGRINGICGRLGDLGVIDSKYDVAITTACGALESIVVDTVEAGQACIEHLKRAELGRATFICLDKLKPRDPTPLQAPESVPRLFDLVKPADPKYAVAFHQVLGDTLVANDLAQANRIAFGSAKGARRYRVVTLEGQLIDASGTMSGGGARPSSGGMNSKFAADPDASPDKVRDLERGLDQIQLRLREAEARRKRLEREFAELEGAGPRFEVELSKLGMDLESVAKDVVDAERHADDVKKQHKEPSTEDLHRIDTLSSTIATHTKSLLSLRQSSSQIESAITALQNRILEVGGVKLRTQAAIVDGIREQIDAVQARITRMQVERSTRVKAGERLVKAIKKKEEEVAEIEAELKALREGVEENARAVVDVKARVRDAKKILETKEAEIQKLKEEHDAKNDLVNEMRESEVAVKNDLEKAQASLNDFKRQLNFYSQAIAKLALQTSGFEEEELAPLQTYTAEELAEMDIDSVESEIAALEETLKKETPNLTVLAEYKAKLDIYRLRADDLAEIVQRRDEVRRQHDDLLKERLDRFMEGFVAISQKLKEMYQMITMGGNAELELVDSLDPFSEGIVFSVMPPKKSWKNISNLSGGEK</sequence>
<evidence type="ECO:0000313" key="9">
    <source>
        <dbReference type="Proteomes" id="UP000269721"/>
    </source>
</evidence>
<dbReference type="GO" id="GO:0005524">
    <property type="term" value="F:ATP binding"/>
    <property type="evidence" value="ECO:0007669"/>
    <property type="project" value="UniProtKB-KW"/>
</dbReference>
<dbReference type="Pfam" id="PF06470">
    <property type="entry name" value="SMC_hinge"/>
    <property type="match status" value="1"/>
</dbReference>
<reference evidence="9" key="1">
    <citation type="journal article" date="2018" name="Nat. Microbiol.">
        <title>Leveraging single-cell genomics to expand the fungal tree of life.</title>
        <authorList>
            <person name="Ahrendt S.R."/>
            <person name="Quandt C.A."/>
            <person name="Ciobanu D."/>
            <person name="Clum A."/>
            <person name="Salamov A."/>
            <person name="Andreopoulos B."/>
            <person name="Cheng J.F."/>
            <person name="Woyke T."/>
            <person name="Pelin A."/>
            <person name="Henrissat B."/>
            <person name="Reynolds N.K."/>
            <person name="Benny G.L."/>
            <person name="Smith M.E."/>
            <person name="James T.Y."/>
            <person name="Grigoriev I.V."/>
        </authorList>
    </citation>
    <scope>NUCLEOTIDE SEQUENCE [LARGE SCALE GENOMIC DNA]</scope>
</reference>
<evidence type="ECO:0000256" key="3">
    <source>
        <dbReference type="ARBA" id="ARBA00023054"/>
    </source>
</evidence>
<evidence type="ECO:0000256" key="1">
    <source>
        <dbReference type="ARBA" id="ARBA00022741"/>
    </source>
</evidence>
<dbReference type="InterPro" id="IPR036277">
    <property type="entry name" value="SMC_hinge_sf"/>
</dbReference>
<proteinExistence type="predicted"/>
<evidence type="ECO:0000313" key="8">
    <source>
        <dbReference type="EMBL" id="RKO85939.1"/>
    </source>
</evidence>
<feature type="region of interest" description="Disordered" evidence="6">
    <location>
        <begin position="329"/>
        <end position="359"/>
    </location>
</feature>
<evidence type="ECO:0000256" key="6">
    <source>
        <dbReference type="SAM" id="MobiDB-lite"/>
    </source>
</evidence>
<dbReference type="Gene3D" id="1.10.287.1490">
    <property type="match status" value="1"/>
</dbReference>
<dbReference type="Gene3D" id="1.20.1060.20">
    <property type="match status" value="1"/>
</dbReference>
<feature type="coiled-coil region" evidence="5">
    <location>
        <begin position="490"/>
        <end position="715"/>
    </location>
</feature>
<dbReference type="OrthoDB" id="5575062at2759"/>
<evidence type="ECO:0000256" key="4">
    <source>
        <dbReference type="ARBA" id="ARBA00023242"/>
    </source>
</evidence>
<gene>
    <name evidence="8" type="ORF">BDK51DRAFT_32037</name>
</gene>
<dbReference type="InterPro" id="IPR010935">
    <property type="entry name" value="SMC_hinge"/>
</dbReference>
<evidence type="ECO:0000256" key="2">
    <source>
        <dbReference type="ARBA" id="ARBA00022840"/>
    </source>
</evidence>